<gene>
    <name evidence="4" type="ORF">SE37_12005</name>
</gene>
<feature type="region of interest" description="Disordered" evidence="1">
    <location>
        <begin position="243"/>
        <end position="286"/>
    </location>
</feature>
<proteinExistence type="predicted"/>
<dbReference type="Pfam" id="PF01569">
    <property type="entry name" value="PAP2"/>
    <property type="match status" value="1"/>
</dbReference>
<protein>
    <submittedName>
        <fullName evidence="4">Phosphoesterase</fullName>
    </submittedName>
</protein>
<feature type="transmembrane region" description="Helical" evidence="2">
    <location>
        <begin position="210"/>
        <end position="228"/>
    </location>
</feature>
<feature type="domain" description="Phosphatidic acid phosphatase type 2/haloperoxidase" evidence="3">
    <location>
        <begin position="100"/>
        <end position="228"/>
    </location>
</feature>
<sequence>METRSSAPLDAGFWLRHFAVPLLLFGFAIAACEITHVDLALADRFYDFASGTWPARESWWAQWLIHKRGRDLVVVVASFSLIAGVLAFQIERLKRWRWQALYLLLVICLGTGLVAVGKNLTGRHCPWDMERYGGTVPYTRLFEGPSPGPDKGRCFPAGHAAGGYALMGIYFALRDRRMATARAGLAAGAALGTIYGYGQMARGAHFLSHTIWSAAVCWFAALVLYAAFRPLLAPSVCNSTIMDRSGNNGPDDGRNERMPHPPVPDMPDMTQSAHDAGEPLVVPRRP</sequence>
<dbReference type="Proteomes" id="UP000031433">
    <property type="component" value="Unassembled WGS sequence"/>
</dbReference>
<evidence type="ECO:0000256" key="2">
    <source>
        <dbReference type="SAM" id="Phobius"/>
    </source>
</evidence>
<accession>A0A0C1TV82</accession>
<feature type="transmembrane region" description="Helical" evidence="2">
    <location>
        <begin position="72"/>
        <end position="90"/>
    </location>
</feature>
<name>A0A0C1TV82_9BACT</name>
<dbReference type="PROSITE" id="PS51257">
    <property type="entry name" value="PROKAR_LIPOPROTEIN"/>
    <property type="match status" value="1"/>
</dbReference>
<evidence type="ECO:0000259" key="3">
    <source>
        <dbReference type="Pfam" id="PF01569"/>
    </source>
</evidence>
<organism evidence="4 5">
    <name type="scientific">Geobacter soli</name>
    <dbReference type="NCBI Taxonomy" id="1510391"/>
    <lineage>
        <taxon>Bacteria</taxon>
        <taxon>Pseudomonadati</taxon>
        <taxon>Thermodesulfobacteriota</taxon>
        <taxon>Desulfuromonadia</taxon>
        <taxon>Geobacterales</taxon>
        <taxon>Geobacteraceae</taxon>
        <taxon>Geobacter</taxon>
    </lineage>
</organism>
<feature type="transmembrane region" description="Helical" evidence="2">
    <location>
        <begin position="20"/>
        <end position="41"/>
    </location>
</feature>
<evidence type="ECO:0000313" key="4">
    <source>
        <dbReference type="EMBL" id="KIE43303.1"/>
    </source>
</evidence>
<reference evidence="4 5" key="1">
    <citation type="submission" date="2015-01" db="EMBL/GenBank/DDBJ databases">
        <title>Genome sequence of the anaerobic bacterium Geobacter soli GSS01, a dissimilatory Fe(III) reducer from soil.</title>
        <authorList>
            <person name="Yang G."/>
            <person name="Zhou S."/>
        </authorList>
    </citation>
    <scope>NUCLEOTIDE SEQUENCE [LARGE SCALE GENOMIC DNA]</scope>
    <source>
        <strain evidence="4 5">GSS01</strain>
    </source>
</reference>
<dbReference type="InterPro" id="IPR036938">
    <property type="entry name" value="PAP2/HPO_sf"/>
</dbReference>
<dbReference type="RefSeq" id="WP_039646643.1">
    <property type="nucleotide sequence ID" value="NZ_JXBL01000001.1"/>
</dbReference>
<dbReference type="Gene3D" id="1.20.144.10">
    <property type="entry name" value="Phosphatidic acid phosphatase type 2/haloperoxidase"/>
    <property type="match status" value="1"/>
</dbReference>
<dbReference type="AlphaFoldDB" id="A0A0C1TV82"/>
<feature type="transmembrane region" description="Helical" evidence="2">
    <location>
        <begin position="96"/>
        <end position="116"/>
    </location>
</feature>
<keyword evidence="5" id="KW-1185">Reference proteome</keyword>
<evidence type="ECO:0000313" key="5">
    <source>
        <dbReference type="Proteomes" id="UP000031433"/>
    </source>
</evidence>
<dbReference type="SUPFAM" id="SSF48317">
    <property type="entry name" value="Acid phosphatase/Vanadium-dependent haloperoxidase"/>
    <property type="match status" value="1"/>
</dbReference>
<evidence type="ECO:0000256" key="1">
    <source>
        <dbReference type="SAM" id="MobiDB-lite"/>
    </source>
</evidence>
<dbReference type="InterPro" id="IPR000326">
    <property type="entry name" value="PAP2/HPO"/>
</dbReference>
<feature type="transmembrane region" description="Helical" evidence="2">
    <location>
        <begin position="179"/>
        <end position="198"/>
    </location>
</feature>
<comment type="caution">
    <text evidence="4">The sequence shown here is derived from an EMBL/GenBank/DDBJ whole genome shotgun (WGS) entry which is preliminary data.</text>
</comment>
<keyword evidence="2" id="KW-0812">Transmembrane</keyword>
<keyword evidence="2" id="KW-0472">Membrane</keyword>
<dbReference type="CDD" id="cd03396">
    <property type="entry name" value="PAP2_like_6"/>
    <property type="match status" value="1"/>
</dbReference>
<dbReference type="EMBL" id="JXBL01000001">
    <property type="protein sequence ID" value="KIE43303.1"/>
    <property type="molecule type" value="Genomic_DNA"/>
</dbReference>
<keyword evidence="2" id="KW-1133">Transmembrane helix</keyword>